<feature type="transmembrane region" description="Helical" evidence="1">
    <location>
        <begin position="34"/>
        <end position="52"/>
    </location>
</feature>
<reference evidence="2" key="2">
    <citation type="journal article" date="2015" name="Data Brief">
        <title>Shoot transcriptome of the giant reed, Arundo donax.</title>
        <authorList>
            <person name="Barrero R.A."/>
            <person name="Guerrero F.D."/>
            <person name="Moolhuijzen P."/>
            <person name="Goolsby J.A."/>
            <person name="Tidwell J."/>
            <person name="Bellgard S.E."/>
            <person name="Bellgard M.I."/>
        </authorList>
    </citation>
    <scope>NUCLEOTIDE SEQUENCE</scope>
    <source>
        <tissue evidence="2">Shoot tissue taken approximately 20 cm above the soil surface</tissue>
    </source>
</reference>
<evidence type="ECO:0000256" key="1">
    <source>
        <dbReference type="SAM" id="Phobius"/>
    </source>
</evidence>
<organism evidence="2">
    <name type="scientific">Arundo donax</name>
    <name type="common">Giant reed</name>
    <name type="synonym">Donax arundinaceus</name>
    <dbReference type="NCBI Taxonomy" id="35708"/>
    <lineage>
        <taxon>Eukaryota</taxon>
        <taxon>Viridiplantae</taxon>
        <taxon>Streptophyta</taxon>
        <taxon>Embryophyta</taxon>
        <taxon>Tracheophyta</taxon>
        <taxon>Spermatophyta</taxon>
        <taxon>Magnoliopsida</taxon>
        <taxon>Liliopsida</taxon>
        <taxon>Poales</taxon>
        <taxon>Poaceae</taxon>
        <taxon>PACMAD clade</taxon>
        <taxon>Arundinoideae</taxon>
        <taxon>Arundineae</taxon>
        <taxon>Arundo</taxon>
    </lineage>
</organism>
<sequence length="53" mass="5712">MTPGPPSVLGLQTIFHAARGGFLGLISELLQRQCFIYLSICLITVAGNLSVYM</sequence>
<dbReference type="EMBL" id="GBRH01251173">
    <property type="protein sequence ID" value="JAD46722.1"/>
    <property type="molecule type" value="Transcribed_RNA"/>
</dbReference>
<dbReference type="AlphaFoldDB" id="A0A0A9AI08"/>
<proteinExistence type="predicted"/>
<keyword evidence="1" id="KW-0472">Membrane</keyword>
<protein>
    <submittedName>
        <fullName evidence="2">Uncharacterized protein</fullName>
    </submittedName>
</protein>
<reference evidence="2" key="1">
    <citation type="submission" date="2014-09" db="EMBL/GenBank/DDBJ databases">
        <authorList>
            <person name="Magalhaes I.L.F."/>
            <person name="Oliveira U."/>
            <person name="Santos F.R."/>
            <person name="Vidigal T.H.D.A."/>
            <person name="Brescovit A.D."/>
            <person name="Santos A.J."/>
        </authorList>
    </citation>
    <scope>NUCLEOTIDE SEQUENCE</scope>
    <source>
        <tissue evidence="2">Shoot tissue taken approximately 20 cm above the soil surface</tissue>
    </source>
</reference>
<accession>A0A0A9AI08</accession>
<name>A0A0A9AI08_ARUDO</name>
<keyword evidence="1" id="KW-0812">Transmembrane</keyword>
<keyword evidence="1" id="KW-1133">Transmembrane helix</keyword>
<evidence type="ECO:0000313" key="2">
    <source>
        <dbReference type="EMBL" id="JAD46722.1"/>
    </source>
</evidence>